<dbReference type="InterPro" id="IPR036736">
    <property type="entry name" value="ACP-like_sf"/>
</dbReference>
<dbReference type="GO" id="GO:0044550">
    <property type="term" value="P:secondary metabolite biosynthetic process"/>
    <property type="evidence" value="ECO:0007669"/>
    <property type="project" value="UniProtKB-ARBA"/>
</dbReference>
<dbReference type="FunFam" id="3.40.50.980:FF:000001">
    <property type="entry name" value="Non-ribosomal peptide synthetase"/>
    <property type="match status" value="2"/>
</dbReference>
<evidence type="ECO:0000256" key="2">
    <source>
        <dbReference type="ARBA" id="ARBA00022450"/>
    </source>
</evidence>
<dbReference type="GO" id="GO:0003824">
    <property type="term" value="F:catalytic activity"/>
    <property type="evidence" value="ECO:0007669"/>
    <property type="project" value="InterPro"/>
</dbReference>
<dbReference type="PROSITE" id="PS00455">
    <property type="entry name" value="AMP_BINDING"/>
    <property type="match status" value="1"/>
</dbReference>
<proteinExistence type="predicted"/>
<dbReference type="InterPro" id="IPR001242">
    <property type="entry name" value="Condensation_dom"/>
</dbReference>
<dbReference type="FunFam" id="3.40.50.12780:FF:000012">
    <property type="entry name" value="Non-ribosomal peptide synthetase"/>
    <property type="match status" value="2"/>
</dbReference>
<dbReference type="CDD" id="cd17643">
    <property type="entry name" value="A_NRPS_Cytc1-like"/>
    <property type="match status" value="1"/>
</dbReference>
<sequence>MNPDRSRTDVVGAGHGTAADAGSATILPALVARQAAATPDAVAVLAGDVEVTYAELDCRSSRLARLLLGLGVGPDSLVGVCLPRGVDLVVALLGVWRAGAGYLPLSPDHPRDWATWVLTDTGAGIVLTESALTDLVAGTGARTVCLDTLSAELAELSDEPLVSPATGDSLAYAIYTSGSTGRPKGVMISHAAIANRVGWAVQQHGLGPDDRVLQKTALTFDAACWEFFAPLVSGGAVVLAPVGAEHDPAAMVRAVARHGVTVFQGVPSVLRLVAEDPGWRDCTSLRLLFSAGEPLHAELCRRLTDGLKVTLWNTYGPTECAIDVTAHPYDPALPTGPVPIGRPLTNLRVLVLDQNGDPVPVGVAGELHAGGVGVARGYLGRPDLTAQKFVPDPYGPAGSRLYRTGDLVRWRSDATLEYIGRLDQQVKVNGVRIEPGEVESVLVSHPDVAGAVVLAQDGADGTKRLVGYVTGPRVPTPDRLRAFLRDRLPDPLVPAAFVALPAFPLTTSGKVDRAALPVPDPGDADGRAPYVAPRNAAERLVARAWTELLKVDQVGAHDDFFQLGGSSLLLTRLANQLRAASGSKVALRGLFAAPTVEQQARLVAVAEEDGPPLTVVPRTGPLPLSFGQRRLWVLDRLEPGSTEWVAPLYLRLSPEIDAATVRRALTALAQRHEVLRTRYVDEAGEPRQVIESPGAVELRTVEADRVDLDTVFRAEFERGFDLATGPVWRALLVRLPGTPVPVPPTSVRIPATAGRTPAGESVLLLTLHHIACDGWSSVVLERELRELCAAFAAGRTPELPAPPVQYADFASWQRGWLTDDVLAADLAYWRRTLAGLGPLDLPTDRPRPARRDSRGALAPFTIPADLATAVRELGRRYGASPYMTLLTAFGTLIARYAGRWDVAVGTPVAGRTRPELENMVGFFLNSLVLRPGLHGGLRFGEALEATREVCREAFAHQALPFEQLVDDLQPDRDMSRTPLFQVAFDLHDEGLTGGAVRADDLAAFTASWQVAKTDLTLFVRVQADGTMLGALEYATALFDRTTVDRMGGHLVRLLHAVVADPDLRLGTVDFLDPVDRLVATGVADPFRTGVPDRCLHEVFEERVVASPDAVAVVFEGVELSYAEVNARANRLAHRLRGLGVGVESLVGVCLERGVELVPALLGVLKSGAAYLPLDPAQPVDRLGFMVGDAGASVVVTESALSATVAGFHDGDLVVVDREDLSGQPVSNPVPVSGPENLIYVIYTSGSTGRPKGVCVTHANVLRLFSTTYPHFEFTSSDVWPLFHSYAFDFSVWELWGALLYGGRLVVVPREVTRLPDEFLDLLVRERVTVLNQTPSAFRALVGFARDGDPRLAALRVRAVVFGGEKLEMAELAPWTDRFGNSPALVNMYGITETTVHVTQHRVRATDVDGHGNPVGHPLGDLRVYLLDSYGNLVPVGVPGEIHVGGPGVARGYLGRPELTAQRFVPDPFATSPGARMYRSGDLARRRPDGGLDFLGRIDDQVQIRGYRVELGEIEAALAAHPGVRDAVVLTDEPTPGALRLVAYHVAEPDASPSTAELAAHCATRIPDYMVPAVFVPLDRIPLTANGKLDRRALPAPGRALAEVDAADYVPPQGALEERIAEIWTELLDVEAGARTNFFAAGGNSILAVRLAARIQEEFEIELPVRTVFERPTIARIAEAVEERIRAEIDELSESDLLAGLALLKEQKG</sequence>
<accession>A0A927MCC5</accession>
<dbReference type="GO" id="GO:0008610">
    <property type="term" value="P:lipid biosynthetic process"/>
    <property type="evidence" value="ECO:0007669"/>
    <property type="project" value="UniProtKB-ARBA"/>
</dbReference>
<feature type="domain" description="Carrier" evidence="4">
    <location>
        <begin position="1610"/>
        <end position="1684"/>
    </location>
</feature>
<dbReference type="GO" id="GO:0072330">
    <property type="term" value="P:monocarboxylic acid biosynthetic process"/>
    <property type="evidence" value="ECO:0007669"/>
    <property type="project" value="UniProtKB-ARBA"/>
</dbReference>
<dbReference type="Gene3D" id="3.30.300.30">
    <property type="match status" value="2"/>
</dbReference>
<dbReference type="FunFam" id="1.10.1200.10:FF:000016">
    <property type="entry name" value="Non-ribosomal peptide synthase"/>
    <property type="match status" value="1"/>
</dbReference>
<evidence type="ECO:0000256" key="3">
    <source>
        <dbReference type="ARBA" id="ARBA00022553"/>
    </source>
</evidence>
<dbReference type="InterPro" id="IPR023213">
    <property type="entry name" value="CAT-like_dom_sf"/>
</dbReference>
<keyword evidence="2" id="KW-0596">Phosphopantetheine</keyword>
<dbReference type="PROSITE" id="PS50075">
    <property type="entry name" value="CARRIER"/>
    <property type="match status" value="2"/>
</dbReference>
<dbReference type="InterPro" id="IPR020806">
    <property type="entry name" value="PKS_PP-bd"/>
</dbReference>
<dbReference type="InterPro" id="IPR000873">
    <property type="entry name" value="AMP-dep_synth/lig_dom"/>
</dbReference>
<name>A0A927MCC5_9ACTN</name>
<comment type="caution">
    <text evidence="5">The sequence shown here is derived from an EMBL/GenBank/DDBJ whole genome shotgun (WGS) entry which is preliminary data.</text>
</comment>
<dbReference type="InterPro" id="IPR020845">
    <property type="entry name" value="AMP-binding_CS"/>
</dbReference>
<dbReference type="Gene3D" id="2.30.38.10">
    <property type="entry name" value="Luciferase, Domain 3"/>
    <property type="match status" value="1"/>
</dbReference>
<dbReference type="GO" id="GO:0005829">
    <property type="term" value="C:cytosol"/>
    <property type="evidence" value="ECO:0007669"/>
    <property type="project" value="TreeGrafter"/>
</dbReference>
<evidence type="ECO:0000313" key="6">
    <source>
        <dbReference type="Proteomes" id="UP000649753"/>
    </source>
</evidence>
<protein>
    <submittedName>
        <fullName evidence="5">Amino acid adenylation domain-containing protein</fullName>
    </submittedName>
</protein>
<dbReference type="Pfam" id="PF00550">
    <property type="entry name" value="PP-binding"/>
    <property type="match status" value="2"/>
</dbReference>
<dbReference type="SMART" id="SM00823">
    <property type="entry name" value="PKS_PP"/>
    <property type="match status" value="2"/>
</dbReference>
<dbReference type="InterPro" id="IPR042099">
    <property type="entry name" value="ANL_N_sf"/>
</dbReference>
<dbReference type="SUPFAM" id="SSF52777">
    <property type="entry name" value="CoA-dependent acyltransferases"/>
    <property type="match status" value="2"/>
</dbReference>
<dbReference type="InterPro" id="IPR010071">
    <property type="entry name" value="AA_adenyl_dom"/>
</dbReference>
<dbReference type="CDD" id="cd17646">
    <property type="entry name" value="A_NRPS_AB3403-like"/>
    <property type="match status" value="1"/>
</dbReference>
<dbReference type="Gene3D" id="3.30.559.30">
    <property type="entry name" value="Nonribosomal peptide synthetase, condensation domain"/>
    <property type="match status" value="1"/>
</dbReference>
<dbReference type="Pfam" id="PF00501">
    <property type="entry name" value="AMP-binding"/>
    <property type="match status" value="2"/>
</dbReference>
<dbReference type="SUPFAM" id="SSF47336">
    <property type="entry name" value="ACP-like"/>
    <property type="match status" value="2"/>
</dbReference>
<dbReference type="InterPro" id="IPR025110">
    <property type="entry name" value="AMP-bd_C"/>
</dbReference>
<evidence type="ECO:0000259" key="4">
    <source>
        <dbReference type="PROSITE" id="PS50075"/>
    </source>
</evidence>
<dbReference type="NCBIfam" id="NF003417">
    <property type="entry name" value="PRK04813.1"/>
    <property type="match status" value="2"/>
</dbReference>
<dbReference type="PANTHER" id="PTHR45527">
    <property type="entry name" value="NONRIBOSOMAL PEPTIDE SYNTHETASE"/>
    <property type="match status" value="1"/>
</dbReference>
<dbReference type="NCBIfam" id="TIGR01733">
    <property type="entry name" value="AA-adenyl-dom"/>
    <property type="match status" value="2"/>
</dbReference>
<dbReference type="GO" id="GO:0043041">
    <property type="term" value="P:amino acid activation for nonribosomal peptide biosynthetic process"/>
    <property type="evidence" value="ECO:0007669"/>
    <property type="project" value="TreeGrafter"/>
</dbReference>
<evidence type="ECO:0000256" key="1">
    <source>
        <dbReference type="ARBA" id="ARBA00001957"/>
    </source>
</evidence>
<dbReference type="FunFam" id="3.30.300.30:FF:000010">
    <property type="entry name" value="Enterobactin synthetase component F"/>
    <property type="match status" value="1"/>
</dbReference>
<dbReference type="CDD" id="cd19531">
    <property type="entry name" value="LCL_NRPS-like"/>
    <property type="match status" value="1"/>
</dbReference>
<dbReference type="Gene3D" id="3.30.559.10">
    <property type="entry name" value="Chloramphenicol acetyltransferase-like domain"/>
    <property type="match status" value="1"/>
</dbReference>
<gene>
    <name evidence="5" type="ORF">H4W31_007615</name>
</gene>
<dbReference type="InterPro" id="IPR045851">
    <property type="entry name" value="AMP-bd_C_sf"/>
</dbReference>
<dbReference type="Gene3D" id="1.10.1200.10">
    <property type="entry name" value="ACP-like"/>
    <property type="match status" value="2"/>
</dbReference>
<dbReference type="FunFam" id="2.30.38.10:FF:000001">
    <property type="entry name" value="Non-ribosomal peptide synthetase PvdI"/>
    <property type="match status" value="2"/>
</dbReference>
<evidence type="ECO:0000313" key="5">
    <source>
        <dbReference type="EMBL" id="MBE1491977.1"/>
    </source>
</evidence>
<dbReference type="Proteomes" id="UP000649753">
    <property type="component" value="Unassembled WGS sequence"/>
</dbReference>
<dbReference type="Pfam" id="PF13193">
    <property type="entry name" value="AMP-binding_C"/>
    <property type="match status" value="2"/>
</dbReference>
<organism evidence="5 6">
    <name type="scientific">Plantactinospora soyae</name>
    <dbReference type="NCBI Taxonomy" id="1544732"/>
    <lineage>
        <taxon>Bacteria</taxon>
        <taxon>Bacillati</taxon>
        <taxon>Actinomycetota</taxon>
        <taxon>Actinomycetes</taxon>
        <taxon>Micromonosporales</taxon>
        <taxon>Micromonosporaceae</taxon>
        <taxon>Plantactinospora</taxon>
    </lineage>
</organism>
<dbReference type="EMBL" id="JADBEB010000001">
    <property type="protein sequence ID" value="MBE1491977.1"/>
    <property type="molecule type" value="Genomic_DNA"/>
</dbReference>
<dbReference type="Gene3D" id="3.40.50.12780">
    <property type="entry name" value="N-terminal domain of ligase-like"/>
    <property type="match status" value="1"/>
</dbReference>
<reference evidence="5" key="1">
    <citation type="submission" date="2020-10" db="EMBL/GenBank/DDBJ databases">
        <title>Sequencing the genomes of 1000 actinobacteria strains.</title>
        <authorList>
            <person name="Klenk H.-P."/>
        </authorList>
    </citation>
    <scope>NUCLEOTIDE SEQUENCE</scope>
    <source>
        <strain evidence="5">DSM 46832</strain>
    </source>
</reference>
<dbReference type="FunFam" id="3.40.50.980:FF:000002">
    <property type="entry name" value="Enterobactin synthetase component F"/>
    <property type="match status" value="1"/>
</dbReference>
<comment type="cofactor">
    <cofactor evidence="1">
        <name>pantetheine 4'-phosphate</name>
        <dbReference type="ChEBI" id="CHEBI:47942"/>
    </cofactor>
</comment>
<dbReference type="Gene3D" id="3.40.50.980">
    <property type="match status" value="2"/>
</dbReference>
<dbReference type="SUPFAM" id="SSF56801">
    <property type="entry name" value="Acetyl-CoA synthetase-like"/>
    <property type="match status" value="2"/>
</dbReference>
<dbReference type="InterPro" id="IPR006162">
    <property type="entry name" value="Ppantetheine_attach_site"/>
</dbReference>
<dbReference type="PROSITE" id="PS00012">
    <property type="entry name" value="PHOSPHOPANTETHEINE"/>
    <property type="match status" value="2"/>
</dbReference>
<dbReference type="GO" id="GO:0031177">
    <property type="term" value="F:phosphopantetheine binding"/>
    <property type="evidence" value="ECO:0007669"/>
    <property type="project" value="InterPro"/>
</dbReference>
<dbReference type="Pfam" id="PF00668">
    <property type="entry name" value="Condensation"/>
    <property type="match status" value="2"/>
</dbReference>
<feature type="domain" description="Carrier" evidence="4">
    <location>
        <begin position="532"/>
        <end position="607"/>
    </location>
</feature>
<keyword evidence="6" id="KW-1185">Reference proteome</keyword>
<dbReference type="InterPro" id="IPR009081">
    <property type="entry name" value="PP-bd_ACP"/>
</dbReference>
<keyword evidence="3" id="KW-0597">Phosphoprotein</keyword>
<dbReference type="RefSeq" id="WP_192770952.1">
    <property type="nucleotide sequence ID" value="NZ_JADBEB010000001.1"/>
</dbReference>
<dbReference type="PANTHER" id="PTHR45527:SF14">
    <property type="entry name" value="PLIPASTATIN SYNTHASE SUBUNIT B"/>
    <property type="match status" value="1"/>
</dbReference>